<keyword evidence="7 9" id="KW-0234">DNA repair</keyword>
<evidence type="ECO:0000256" key="6">
    <source>
        <dbReference type="ARBA" id="ARBA00023163"/>
    </source>
</evidence>
<proteinExistence type="inferred from homology"/>
<organism evidence="10 11">
    <name type="scientific">Pseudovirgaria hyperparasitica</name>
    <dbReference type="NCBI Taxonomy" id="470096"/>
    <lineage>
        <taxon>Eukaryota</taxon>
        <taxon>Fungi</taxon>
        <taxon>Dikarya</taxon>
        <taxon>Ascomycota</taxon>
        <taxon>Pezizomycotina</taxon>
        <taxon>Dothideomycetes</taxon>
        <taxon>Dothideomycetes incertae sedis</taxon>
        <taxon>Acrospermales</taxon>
        <taxon>Acrospermaceae</taxon>
        <taxon>Pseudovirgaria</taxon>
    </lineage>
</organism>
<dbReference type="GO" id="GO:0006294">
    <property type="term" value="P:nucleotide-excision repair, preincision complex assembly"/>
    <property type="evidence" value="ECO:0007669"/>
    <property type="project" value="TreeGrafter"/>
</dbReference>
<dbReference type="OrthoDB" id="354at2759"/>
<dbReference type="RefSeq" id="XP_033600972.1">
    <property type="nucleotide sequence ID" value="XM_033746931.1"/>
</dbReference>
<comment type="function">
    <text evidence="1">Component of the general transcription and DNA repair factor IIH (TFIIH) core complex, which is involved in general and transcription-coupled nucleotide excision repair (NER) of damaged DNA and, when complexed to TFIIK, in RNA transcription by RNA polymerase II. In NER, TFIIH acts by opening DNA around the lesion to allow the excision of the damaged oligonucleotide and its replacement by a new DNA fragment. In transcription, TFIIH has an essential role in transcription initiation. When the pre-initiation complex (PIC) has been established, TFIIH is required for promoter opening and promoter escape. Phosphorylation of the C-terminal tail (CTD) of the largest subunit of RNA polymerase II by the kinase module TFIIK controls the initiation of transcription.</text>
</comment>
<dbReference type="InterPro" id="IPR035935">
    <property type="entry name" value="TFB5-like_sf"/>
</dbReference>
<keyword evidence="8 9" id="KW-0539">Nucleus</keyword>
<evidence type="ECO:0000256" key="2">
    <source>
        <dbReference type="ARBA" id="ARBA00004123"/>
    </source>
</evidence>
<dbReference type="Gene3D" id="3.30.70.1220">
    <property type="entry name" value="TFB5-like"/>
    <property type="match status" value="1"/>
</dbReference>
<dbReference type="EMBL" id="ML996571">
    <property type="protein sequence ID" value="KAF2758521.1"/>
    <property type="molecule type" value="Genomic_DNA"/>
</dbReference>
<sequence length="71" mass="8023">MVRATKGVLVQCDASIKAIILKIDAGNSDFIIEELDDETLLVKENKLKELQMLLKKQLDDTLKYPEESDSD</sequence>
<dbReference type="PANTHER" id="PTHR28580:SF1">
    <property type="entry name" value="GENERAL TRANSCRIPTION FACTOR IIH SUBUNIT 5"/>
    <property type="match status" value="1"/>
</dbReference>
<evidence type="ECO:0000256" key="7">
    <source>
        <dbReference type="ARBA" id="ARBA00023204"/>
    </source>
</evidence>
<keyword evidence="6 9" id="KW-0804">Transcription</keyword>
<dbReference type="GO" id="GO:0000439">
    <property type="term" value="C:transcription factor TFIIH core complex"/>
    <property type="evidence" value="ECO:0007669"/>
    <property type="project" value="UniProtKB-UniRule"/>
</dbReference>
<dbReference type="GO" id="GO:0005675">
    <property type="term" value="C:transcription factor TFIIH holo complex"/>
    <property type="evidence" value="ECO:0007669"/>
    <property type="project" value="TreeGrafter"/>
</dbReference>
<evidence type="ECO:0000313" key="11">
    <source>
        <dbReference type="Proteomes" id="UP000799437"/>
    </source>
</evidence>
<dbReference type="PANTHER" id="PTHR28580">
    <property type="entry name" value="GENERAL TRANSCRIPTION FACTOR IIH SUBUNIT 5"/>
    <property type="match status" value="1"/>
</dbReference>
<dbReference type="GeneID" id="54487985"/>
<keyword evidence="5 9" id="KW-0805">Transcription regulation</keyword>
<dbReference type="SMART" id="SM01395">
    <property type="entry name" value="Tbf5"/>
    <property type="match status" value="1"/>
</dbReference>
<dbReference type="Proteomes" id="UP000799437">
    <property type="component" value="Unassembled WGS sequence"/>
</dbReference>
<dbReference type="SUPFAM" id="SSF142897">
    <property type="entry name" value="TFB5-like"/>
    <property type="match status" value="1"/>
</dbReference>
<comment type="subunit">
    <text evidence="9">Component of the 7-subunit TFIIH core complex.</text>
</comment>
<comment type="function">
    <text evidence="9">In NER, TFIIH acts by opening DNA around the lesion to allow the excision of the damaged oligonucleotide and its replacement by a new DNA fragment. In transcription, TFIIH has an essential role in transcription initiation. When the pre-initiation complex (PIC) has been established, TFIIH is required for promoter opening and promoter escape.</text>
</comment>
<evidence type="ECO:0000313" key="10">
    <source>
        <dbReference type="EMBL" id="KAF2758521.1"/>
    </source>
</evidence>
<dbReference type="FunFam" id="3.30.70.1220:FF:000002">
    <property type="entry name" value="RNA polymerase II transcription factor B subunit 5"/>
    <property type="match status" value="1"/>
</dbReference>
<evidence type="ECO:0000256" key="3">
    <source>
        <dbReference type="ARBA" id="ARBA00007470"/>
    </source>
</evidence>
<dbReference type="AlphaFoldDB" id="A0A6A6WBN6"/>
<dbReference type="Pfam" id="PF06331">
    <property type="entry name" value="Tfb5"/>
    <property type="match status" value="1"/>
</dbReference>
<dbReference type="InterPro" id="IPR009400">
    <property type="entry name" value="TFIIH_TTDA/Tfb5"/>
</dbReference>
<name>A0A6A6WBN6_9PEZI</name>
<accession>A0A6A6WBN6</accession>
<dbReference type="GO" id="GO:0006367">
    <property type="term" value="P:transcription initiation at RNA polymerase II promoter"/>
    <property type="evidence" value="ECO:0007669"/>
    <property type="project" value="UniProtKB-UniRule"/>
</dbReference>
<protein>
    <recommendedName>
        <fullName evidence="9">General transcription and DNA repair factor IIH subunit TFB5</fullName>
    </recommendedName>
</protein>
<evidence type="ECO:0000256" key="9">
    <source>
        <dbReference type="RuleBase" id="RU368032"/>
    </source>
</evidence>
<evidence type="ECO:0000256" key="1">
    <source>
        <dbReference type="ARBA" id="ARBA00002817"/>
    </source>
</evidence>
<evidence type="ECO:0000256" key="4">
    <source>
        <dbReference type="ARBA" id="ARBA00022763"/>
    </source>
</evidence>
<keyword evidence="11" id="KW-1185">Reference proteome</keyword>
<keyword evidence="4 9" id="KW-0227">DNA damage</keyword>
<comment type="subcellular location">
    <subcellularLocation>
        <location evidence="2 9">Nucleus</location>
    </subcellularLocation>
</comment>
<gene>
    <name evidence="10" type="ORF">EJ05DRAFT_500041</name>
</gene>
<reference evidence="10" key="1">
    <citation type="journal article" date="2020" name="Stud. Mycol.">
        <title>101 Dothideomycetes genomes: a test case for predicting lifestyles and emergence of pathogens.</title>
        <authorList>
            <person name="Haridas S."/>
            <person name="Albert R."/>
            <person name="Binder M."/>
            <person name="Bloem J."/>
            <person name="Labutti K."/>
            <person name="Salamov A."/>
            <person name="Andreopoulos B."/>
            <person name="Baker S."/>
            <person name="Barry K."/>
            <person name="Bills G."/>
            <person name="Bluhm B."/>
            <person name="Cannon C."/>
            <person name="Castanera R."/>
            <person name="Culley D."/>
            <person name="Daum C."/>
            <person name="Ezra D."/>
            <person name="Gonzalez J."/>
            <person name="Henrissat B."/>
            <person name="Kuo A."/>
            <person name="Liang C."/>
            <person name="Lipzen A."/>
            <person name="Lutzoni F."/>
            <person name="Magnuson J."/>
            <person name="Mondo S."/>
            <person name="Nolan M."/>
            <person name="Ohm R."/>
            <person name="Pangilinan J."/>
            <person name="Park H.-J."/>
            <person name="Ramirez L."/>
            <person name="Alfaro M."/>
            <person name="Sun H."/>
            <person name="Tritt A."/>
            <person name="Yoshinaga Y."/>
            <person name="Zwiers L.-H."/>
            <person name="Turgeon B."/>
            <person name="Goodwin S."/>
            <person name="Spatafora J."/>
            <person name="Crous P."/>
            <person name="Grigoriev I."/>
        </authorList>
    </citation>
    <scope>NUCLEOTIDE SEQUENCE</scope>
    <source>
        <strain evidence="10">CBS 121739</strain>
    </source>
</reference>
<evidence type="ECO:0000256" key="8">
    <source>
        <dbReference type="ARBA" id="ARBA00023242"/>
    </source>
</evidence>
<evidence type="ECO:0000256" key="5">
    <source>
        <dbReference type="ARBA" id="ARBA00023015"/>
    </source>
</evidence>
<comment type="similarity">
    <text evidence="3 9">Belongs to the TFB5 family.</text>
</comment>